<dbReference type="Pfam" id="PF01738">
    <property type="entry name" value="DLH"/>
    <property type="match status" value="1"/>
</dbReference>
<evidence type="ECO:0000313" key="5">
    <source>
        <dbReference type="Proteomes" id="UP000310689"/>
    </source>
</evidence>
<evidence type="ECO:0000313" key="3">
    <source>
        <dbReference type="EMBL" id="TIB29250.1"/>
    </source>
</evidence>
<dbReference type="GO" id="GO:0016787">
    <property type="term" value="F:hydrolase activity"/>
    <property type="evidence" value="ECO:0007669"/>
    <property type="project" value="InterPro"/>
</dbReference>
<dbReference type="InterPro" id="IPR002925">
    <property type="entry name" value="Dienelactn_hydro"/>
</dbReference>
<protein>
    <recommendedName>
        <fullName evidence="1">Dienelactone hydrolase domain-containing protein</fullName>
    </recommendedName>
</protein>
<dbReference type="Gene3D" id="3.40.50.1820">
    <property type="entry name" value="alpha/beta hydrolase"/>
    <property type="match status" value="1"/>
</dbReference>
<evidence type="ECO:0000259" key="1">
    <source>
        <dbReference type="Pfam" id="PF01738"/>
    </source>
</evidence>
<comment type="caution">
    <text evidence="2">The sequence shown here is derived from an EMBL/GenBank/DDBJ whole genome shotgun (WGS) entry which is preliminary data.</text>
</comment>
<dbReference type="AlphaFoldDB" id="A0A4T0HN49"/>
<dbReference type="Proteomes" id="UP000306954">
    <property type="component" value="Unassembled WGS sequence"/>
</dbReference>
<reference evidence="4 5" key="1">
    <citation type="submission" date="2019-03" db="EMBL/GenBank/DDBJ databases">
        <title>Sequencing 23 genomes of Wallemia ichthyophaga.</title>
        <authorList>
            <person name="Gostincar C."/>
        </authorList>
    </citation>
    <scope>NUCLEOTIDE SEQUENCE [LARGE SCALE GENOMIC DNA]</scope>
    <source>
        <strain evidence="3 5">EXF-6200</strain>
        <strain evidence="2 4">EXF-8621</strain>
    </source>
</reference>
<dbReference type="InterPro" id="IPR029058">
    <property type="entry name" value="AB_hydrolase_fold"/>
</dbReference>
<name>A0A4T0HN49_WALIC</name>
<organism evidence="2 4">
    <name type="scientific">Wallemia ichthyophaga</name>
    <dbReference type="NCBI Taxonomy" id="245174"/>
    <lineage>
        <taxon>Eukaryota</taxon>
        <taxon>Fungi</taxon>
        <taxon>Dikarya</taxon>
        <taxon>Basidiomycota</taxon>
        <taxon>Wallemiomycotina</taxon>
        <taxon>Wallemiomycetes</taxon>
        <taxon>Wallemiales</taxon>
        <taxon>Wallemiaceae</taxon>
        <taxon>Wallemia</taxon>
    </lineage>
</organism>
<dbReference type="PANTHER" id="PTHR17630:SF44">
    <property type="entry name" value="PROTEIN AIM2"/>
    <property type="match status" value="1"/>
</dbReference>
<dbReference type="EMBL" id="SPOI01000302">
    <property type="protein sequence ID" value="TIB29250.1"/>
    <property type="molecule type" value="Genomic_DNA"/>
</dbReference>
<proteinExistence type="predicted"/>
<evidence type="ECO:0000313" key="2">
    <source>
        <dbReference type="EMBL" id="TIB15385.1"/>
    </source>
</evidence>
<accession>A0A4T0HN49</accession>
<dbReference type="Proteomes" id="UP000310689">
    <property type="component" value="Unassembled WGS sequence"/>
</dbReference>
<feature type="domain" description="Dienelactone hydrolase" evidence="1">
    <location>
        <begin position="27"/>
        <end position="248"/>
    </location>
</feature>
<dbReference type="SUPFAM" id="SSF53474">
    <property type="entry name" value="alpha/beta-Hydrolases"/>
    <property type="match status" value="1"/>
</dbReference>
<dbReference type="EMBL" id="SPOF01000007">
    <property type="protein sequence ID" value="TIB15385.1"/>
    <property type="molecule type" value="Genomic_DNA"/>
</dbReference>
<gene>
    <name evidence="3" type="ORF">E3P86_03711</name>
    <name evidence="2" type="ORF">E3P90_00946</name>
</gene>
<dbReference type="PANTHER" id="PTHR17630">
    <property type="entry name" value="DIENELACTONE HYDROLASE"/>
    <property type="match status" value="1"/>
</dbReference>
<sequence>MGDCCKYIGSFSKGTPKGIESTIGGLKTYIASPSHEQGDVAVLMISDIYGWEFVNSRVLADTYAQESGARVYLPDFLDGEYAPTSEDGKKNFDLGAFIGRHHPRQQKEKAERVARDIKATSKARVLVAGGYCWGAPAALSLCQKDGVADALLLAHPTLTEDEDFENLTKPAMFICAEHDPIFTPEKEDAARKITAKKANANGDDRVYSTWHSFLGTGHGFSVRGDENDPFTARAMRDAQKLACSFFKTI</sequence>
<dbReference type="OrthoDB" id="17560at2759"/>
<evidence type="ECO:0000313" key="4">
    <source>
        <dbReference type="Proteomes" id="UP000306954"/>
    </source>
</evidence>